<comment type="function">
    <text evidence="9">Converts heme B (protoheme IX) to heme O by substitution of the vinyl group on carbon 2 of heme B porphyrin ring with a hydroxyethyl farnesyl side group.</text>
</comment>
<comment type="catalytic activity">
    <reaction evidence="8 9">
        <text>heme b + (2E,6E)-farnesyl diphosphate + H2O = Fe(II)-heme o + diphosphate</text>
        <dbReference type="Rhea" id="RHEA:28070"/>
        <dbReference type="ChEBI" id="CHEBI:15377"/>
        <dbReference type="ChEBI" id="CHEBI:33019"/>
        <dbReference type="ChEBI" id="CHEBI:60344"/>
        <dbReference type="ChEBI" id="CHEBI:60530"/>
        <dbReference type="ChEBI" id="CHEBI:175763"/>
        <dbReference type="EC" id="2.5.1.141"/>
    </reaction>
</comment>
<feature type="transmembrane region" description="Helical" evidence="9">
    <location>
        <begin position="168"/>
        <end position="192"/>
    </location>
</feature>
<protein>
    <recommendedName>
        <fullName evidence="9">Protoheme IX farnesyltransferase</fullName>
        <ecNumber evidence="9">2.5.1.141</ecNumber>
    </recommendedName>
    <alternativeName>
        <fullName evidence="9">Heme B farnesyltransferase</fullName>
    </alternativeName>
    <alternativeName>
        <fullName evidence="9">Heme O synthase</fullName>
    </alternativeName>
</protein>
<keyword evidence="4 9" id="KW-0812">Transmembrane</keyword>
<dbReference type="InterPro" id="IPR044878">
    <property type="entry name" value="UbiA_sf"/>
</dbReference>
<feature type="transmembrane region" description="Helical" evidence="9">
    <location>
        <begin position="102"/>
        <end position="123"/>
    </location>
</feature>
<accession>A0ABX0A6J7</accession>
<feature type="transmembrane region" description="Helical" evidence="9">
    <location>
        <begin position="285"/>
        <end position="301"/>
    </location>
</feature>
<sequence>MLYEDNVNEQNHSKLIQFFIDVKFLLKGKVLVANVLPVLTGFFLALYFSNQNFSNHWQLFLLTMIGSTLVISGALILNNWYEVDLDRKMERTEKRPTVSGNFTLNSVLWAGIITTIVGHGLMLLVTWEAALYSFLGWFVYVVLYTFWTKRKYTWNTIIGSVSGAFTPLIGWAALLPANHIVPITMFIILFIWQIPHSLAVYINRLEDYTRAGIPMFPVVRGVDEAIKHNLLWVAHLLPFPFLLLGSLGWGFVIFATILGVTWVIFSAKGFKAEDKQKWAKGNLRFSLIYLILLSLYMILIGV</sequence>
<comment type="miscellaneous">
    <text evidence="9">Carbon 2 of the heme B porphyrin ring is defined according to the Fischer nomenclature.</text>
</comment>
<dbReference type="InterPro" id="IPR000537">
    <property type="entry name" value="UbiA_prenyltransferase"/>
</dbReference>
<proteinExistence type="inferred from homology"/>
<evidence type="ECO:0000256" key="6">
    <source>
        <dbReference type="ARBA" id="ARBA00023133"/>
    </source>
</evidence>
<comment type="caution">
    <text evidence="10">The sequence shown here is derived from an EMBL/GenBank/DDBJ whole genome shotgun (WGS) entry which is preliminary data.</text>
</comment>
<feature type="transmembrane region" description="Helical" evidence="9">
    <location>
        <begin position="30"/>
        <end position="48"/>
    </location>
</feature>
<evidence type="ECO:0000256" key="4">
    <source>
        <dbReference type="ARBA" id="ARBA00022692"/>
    </source>
</evidence>
<keyword evidence="7 9" id="KW-0472">Membrane</keyword>
<keyword evidence="6 9" id="KW-0350">Heme biosynthesis</keyword>
<evidence type="ECO:0000256" key="9">
    <source>
        <dbReference type="HAMAP-Rule" id="MF_00154"/>
    </source>
</evidence>
<dbReference type="Proteomes" id="UP000743899">
    <property type="component" value="Unassembled WGS sequence"/>
</dbReference>
<comment type="subcellular location">
    <subcellularLocation>
        <location evidence="9">Cell membrane</location>
        <topology evidence="9">Multi-pass membrane protein</topology>
    </subcellularLocation>
    <subcellularLocation>
        <location evidence="1">Membrane</location>
        <topology evidence="1">Multi-pass membrane protein</topology>
    </subcellularLocation>
</comment>
<evidence type="ECO:0000256" key="1">
    <source>
        <dbReference type="ARBA" id="ARBA00004141"/>
    </source>
</evidence>
<evidence type="ECO:0000256" key="5">
    <source>
        <dbReference type="ARBA" id="ARBA00022989"/>
    </source>
</evidence>
<feature type="transmembrane region" description="Helical" evidence="9">
    <location>
        <begin position="241"/>
        <end position="265"/>
    </location>
</feature>
<dbReference type="Pfam" id="PF01040">
    <property type="entry name" value="UbiA"/>
    <property type="match status" value="1"/>
</dbReference>
<dbReference type="InterPro" id="IPR006369">
    <property type="entry name" value="Protohaem_IX_farnesylTrfase"/>
</dbReference>
<comment type="similarity">
    <text evidence="9">Belongs to the UbiA prenyltransferase family. Protoheme IX farnesyltransferase subfamily.</text>
</comment>
<gene>
    <name evidence="10" type="primary">cyoE</name>
    <name evidence="9" type="synonym">ctaB</name>
    <name evidence="10" type="ORF">GW534_07700</name>
</gene>
<name>A0ABX0A6J7_9BACI</name>
<evidence type="ECO:0000256" key="8">
    <source>
        <dbReference type="ARBA" id="ARBA00047690"/>
    </source>
</evidence>
<dbReference type="PANTHER" id="PTHR43448">
    <property type="entry name" value="PROTOHEME IX FARNESYLTRANSFERASE, MITOCHONDRIAL"/>
    <property type="match status" value="1"/>
</dbReference>
<dbReference type="HAMAP" id="MF_00154">
    <property type="entry name" value="CyoE_CtaB"/>
    <property type="match status" value="1"/>
</dbReference>
<keyword evidence="2 9" id="KW-1003">Cell membrane</keyword>
<dbReference type="EC" id="2.5.1.141" evidence="9"/>
<feature type="transmembrane region" description="Helical" evidence="9">
    <location>
        <begin position="129"/>
        <end position="147"/>
    </location>
</feature>
<dbReference type="PANTHER" id="PTHR43448:SF2">
    <property type="entry name" value="PROTOHEME IX FARNESYLTRANSFERASE, MITOCHONDRIAL"/>
    <property type="match status" value="1"/>
</dbReference>
<dbReference type="InterPro" id="IPR030470">
    <property type="entry name" value="UbiA_prenylTrfase_CS"/>
</dbReference>
<keyword evidence="11" id="KW-1185">Reference proteome</keyword>
<reference evidence="10 11" key="1">
    <citation type="submission" date="2020-01" db="EMBL/GenBank/DDBJ databases">
        <title>A novel Bacillus sp. from Pasinler.</title>
        <authorList>
            <person name="Adiguzel A."/>
            <person name="Ay H."/>
            <person name="Baltaci M.O."/>
        </authorList>
    </citation>
    <scope>NUCLEOTIDE SEQUENCE [LARGE SCALE GENOMIC DNA]</scope>
    <source>
        <strain evidence="10 11">P1</strain>
    </source>
</reference>
<organism evidence="10 11">
    <name type="scientific">Pallidibacillus pasinlerensis</name>
    <dbReference type="NCBI Taxonomy" id="2703818"/>
    <lineage>
        <taxon>Bacteria</taxon>
        <taxon>Bacillati</taxon>
        <taxon>Bacillota</taxon>
        <taxon>Bacilli</taxon>
        <taxon>Bacillales</taxon>
        <taxon>Bacillaceae</taxon>
        <taxon>Pallidibacillus</taxon>
    </lineage>
</organism>
<comment type="pathway">
    <text evidence="9">Porphyrin-containing compound metabolism; heme O biosynthesis; heme O from protoheme: step 1/1.</text>
</comment>
<evidence type="ECO:0000313" key="11">
    <source>
        <dbReference type="Proteomes" id="UP000743899"/>
    </source>
</evidence>
<feature type="transmembrane region" description="Helical" evidence="9">
    <location>
        <begin position="60"/>
        <end position="81"/>
    </location>
</feature>
<evidence type="ECO:0000256" key="3">
    <source>
        <dbReference type="ARBA" id="ARBA00022679"/>
    </source>
</evidence>
<comment type="subunit">
    <text evidence="9">Interacts with CtaA.</text>
</comment>
<dbReference type="PROSITE" id="PS00943">
    <property type="entry name" value="UBIA"/>
    <property type="match status" value="1"/>
</dbReference>
<dbReference type="EMBL" id="JAACYS010000028">
    <property type="protein sequence ID" value="NCU17639.1"/>
    <property type="molecule type" value="Genomic_DNA"/>
</dbReference>
<dbReference type="NCBIfam" id="TIGR01473">
    <property type="entry name" value="cyoE_ctaB"/>
    <property type="match status" value="1"/>
</dbReference>
<evidence type="ECO:0000256" key="2">
    <source>
        <dbReference type="ARBA" id="ARBA00022475"/>
    </source>
</evidence>
<dbReference type="Gene3D" id="1.10.357.140">
    <property type="entry name" value="UbiA prenyltransferase"/>
    <property type="match status" value="1"/>
</dbReference>
<evidence type="ECO:0000313" key="10">
    <source>
        <dbReference type="EMBL" id="NCU17639.1"/>
    </source>
</evidence>
<dbReference type="CDD" id="cd13957">
    <property type="entry name" value="PT_UbiA_Cox10"/>
    <property type="match status" value="1"/>
</dbReference>
<keyword evidence="5 9" id="KW-1133">Transmembrane helix</keyword>
<keyword evidence="3 9" id="KW-0808">Transferase</keyword>
<evidence type="ECO:0000256" key="7">
    <source>
        <dbReference type="ARBA" id="ARBA00023136"/>
    </source>
</evidence>